<evidence type="ECO:0000256" key="2">
    <source>
        <dbReference type="ARBA" id="ARBA00022700"/>
    </source>
</evidence>
<dbReference type="Proteomes" id="UP000515152">
    <property type="component" value="Chromosome 5"/>
</dbReference>
<dbReference type="OrthoDB" id="8062037at2759"/>
<name>A0A6P3VT65_CLUHA</name>
<keyword evidence="3" id="KW-1185">Reference proteome</keyword>
<dbReference type="GeneID" id="105897904"/>
<dbReference type="AlphaFoldDB" id="A0A6P3VT65"/>
<evidence type="ECO:0000313" key="3">
    <source>
        <dbReference type="Proteomes" id="UP000515152"/>
    </source>
</evidence>
<sequence length="242" mass="27552">MNRWRRSVGELQARRQQVTECEQALAALSKVTACFQQMASSLGSNTDGSGLREELADIRAMAHRIYTGLHKRLITLLTEMEQRQEDREQVERLWVLFLSSLETFQKDLQKTSSLQELFPLTQRRDRSTLIKTGYSGGSEVAARAATVQTPWVSGEEERCPDLQKQISRMDSLLQEMLQTVNVPVWTVEATQEAWLEVGKEEHHDDETLEDLMQVEVISQDSTTTGCCHHLNCRLGCLLCLVN</sequence>
<organism evidence="3 4">
    <name type="scientific">Clupea harengus</name>
    <name type="common">Atlantic herring</name>
    <dbReference type="NCBI Taxonomy" id="7950"/>
    <lineage>
        <taxon>Eukaryota</taxon>
        <taxon>Metazoa</taxon>
        <taxon>Chordata</taxon>
        <taxon>Craniata</taxon>
        <taxon>Vertebrata</taxon>
        <taxon>Euteleostomi</taxon>
        <taxon>Actinopterygii</taxon>
        <taxon>Neopterygii</taxon>
        <taxon>Teleostei</taxon>
        <taxon>Clupei</taxon>
        <taxon>Clupeiformes</taxon>
        <taxon>Clupeoidei</taxon>
        <taxon>Clupeidae</taxon>
        <taxon>Clupea</taxon>
    </lineage>
</organism>
<evidence type="ECO:0000256" key="1">
    <source>
        <dbReference type="ARBA" id="ARBA00007457"/>
    </source>
</evidence>
<keyword evidence="2" id="KW-0734">Signal transduction inhibitor</keyword>
<protein>
    <submittedName>
        <fullName evidence="4">Regulator of G-protein signaling 9-binding protein</fullName>
    </submittedName>
</protein>
<dbReference type="KEGG" id="char:105897904"/>
<proteinExistence type="inferred from homology"/>
<accession>A0A6P3VT65</accession>
<comment type="similarity">
    <text evidence="1">Belongs to the RGS7BP/RGS9BP family.</text>
</comment>
<dbReference type="InterPro" id="IPR026512">
    <property type="entry name" value="RGS7BP/RGS9BP"/>
</dbReference>
<dbReference type="PANTHER" id="PTHR21029">
    <property type="entry name" value="R-SEVEN BINDING PROTEIN (R7BP) HOMOLOG"/>
    <property type="match status" value="1"/>
</dbReference>
<dbReference type="GO" id="GO:0009968">
    <property type="term" value="P:negative regulation of signal transduction"/>
    <property type="evidence" value="ECO:0007669"/>
    <property type="project" value="UniProtKB-KW"/>
</dbReference>
<reference evidence="4" key="1">
    <citation type="submission" date="2025-08" db="UniProtKB">
        <authorList>
            <consortium name="RefSeq"/>
        </authorList>
    </citation>
    <scope>IDENTIFICATION</scope>
</reference>
<evidence type="ECO:0000313" key="4">
    <source>
        <dbReference type="RefSeq" id="XP_012680347.1"/>
    </source>
</evidence>
<dbReference type="RefSeq" id="XP_012680347.1">
    <property type="nucleotide sequence ID" value="XM_012824893.3"/>
</dbReference>
<gene>
    <name evidence="4" type="primary">zgc:109913</name>
</gene>